<evidence type="ECO:0000313" key="2">
    <source>
        <dbReference type="EMBL" id="KAF2691572.1"/>
    </source>
</evidence>
<feature type="compositionally biased region" description="Acidic residues" evidence="1">
    <location>
        <begin position="439"/>
        <end position="465"/>
    </location>
</feature>
<accession>A0A6G1JLX9</accession>
<feature type="compositionally biased region" description="Pro residues" evidence="1">
    <location>
        <begin position="291"/>
        <end position="311"/>
    </location>
</feature>
<feature type="compositionally biased region" description="Low complexity" evidence="1">
    <location>
        <begin position="324"/>
        <end position="340"/>
    </location>
</feature>
<keyword evidence="3" id="KW-1185">Reference proteome</keyword>
<feature type="compositionally biased region" description="Basic and acidic residues" evidence="1">
    <location>
        <begin position="595"/>
        <end position="608"/>
    </location>
</feature>
<feature type="region of interest" description="Disordered" evidence="1">
    <location>
        <begin position="279"/>
        <end position="349"/>
    </location>
</feature>
<feature type="region of interest" description="Disordered" evidence="1">
    <location>
        <begin position="580"/>
        <end position="608"/>
    </location>
</feature>
<organism evidence="2 3">
    <name type="scientific">Lentithecium fluviatile CBS 122367</name>
    <dbReference type="NCBI Taxonomy" id="1168545"/>
    <lineage>
        <taxon>Eukaryota</taxon>
        <taxon>Fungi</taxon>
        <taxon>Dikarya</taxon>
        <taxon>Ascomycota</taxon>
        <taxon>Pezizomycotina</taxon>
        <taxon>Dothideomycetes</taxon>
        <taxon>Pleosporomycetidae</taxon>
        <taxon>Pleosporales</taxon>
        <taxon>Massarineae</taxon>
        <taxon>Lentitheciaceae</taxon>
        <taxon>Lentithecium</taxon>
    </lineage>
</organism>
<reference evidence="2" key="1">
    <citation type="journal article" date="2020" name="Stud. Mycol.">
        <title>101 Dothideomycetes genomes: a test case for predicting lifestyles and emergence of pathogens.</title>
        <authorList>
            <person name="Haridas S."/>
            <person name="Albert R."/>
            <person name="Binder M."/>
            <person name="Bloem J."/>
            <person name="Labutti K."/>
            <person name="Salamov A."/>
            <person name="Andreopoulos B."/>
            <person name="Baker S."/>
            <person name="Barry K."/>
            <person name="Bills G."/>
            <person name="Bluhm B."/>
            <person name="Cannon C."/>
            <person name="Castanera R."/>
            <person name="Culley D."/>
            <person name="Daum C."/>
            <person name="Ezra D."/>
            <person name="Gonzalez J."/>
            <person name="Henrissat B."/>
            <person name="Kuo A."/>
            <person name="Liang C."/>
            <person name="Lipzen A."/>
            <person name="Lutzoni F."/>
            <person name="Magnuson J."/>
            <person name="Mondo S."/>
            <person name="Nolan M."/>
            <person name="Ohm R."/>
            <person name="Pangilinan J."/>
            <person name="Park H.-J."/>
            <person name="Ramirez L."/>
            <person name="Alfaro M."/>
            <person name="Sun H."/>
            <person name="Tritt A."/>
            <person name="Yoshinaga Y."/>
            <person name="Zwiers L.-H."/>
            <person name="Turgeon B."/>
            <person name="Goodwin S."/>
            <person name="Spatafora J."/>
            <person name="Crous P."/>
            <person name="Grigoriev I."/>
        </authorList>
    </citation>
    <scope>NUCLEOTIDE SEQUENCE</scope>
    <source>
        <strain evidence="2">CBS 122367</strain>
    </source>
</reference>
<feature type="region of interest" description="Disordered" evidence="1">
    <location>
        <begin position="433"/>
        <end position="544"/>
    </location>
</feature>
<dbReference type="Proteomes" id="UP000799291">
    <property type="component" value="Unassembled WGS sequence"/>
</dbReference>
<gene>
    <name evidence="2" type="ORF">K458DRAFT_425508</name>
</gene>
<sequence length="608" mass="67886">MKPLPRQHPVPSAVAALAVFGDSHYPQYLHWQANIDDPDKAHYYGDDWRLICVCLRECGHRGLPTPIIYKAFMNWLRLEGELYTPHSEPVTSLVVATCCRHPIHPGNNTQVVEACPMCVMRQCVDALTRIWQVWEVVGAPNRQYSVPEDSDIYMKLRGLWRVEKQRWSNLVAKYEEWGEYEEAWEDSRMADGEYTFEELNSAQSCRAALQVAWTMNPVKLVGHDQVFEPKKPLTRSAWKPAPQDAVMLPLSPGSPMFASQFMPSSPPLALDCDAIGPDEPPPMFLFSEQPASPPSSPLPFPAPSPPTPPRFPLLETSKGERSTSSEFIPSETSRSSSSLPASPPPTPMFRKKRVAFAEDVLDLEKRYPGSFSRFSPAYSRGRHACPSAEGWADTSFKHNKSFWELEAGDEDEIEDDDVGTPYQQLLNSFGIHVERAVPDLEEDSDMDSDSDSDSEDEDDESDESDRDVSPVIASDDEGSSTRARSPWRQLPYLPRTAFNDFDLDGDSDAESISSSDSDEYEDKDAEMAMSMLGTGPSAKASLHSPVVDTEMVDVGSVEEQDPEIGDIGLYGLFALGRRDREEFEGGSSPSTEVGTEQREVKRQRRDGA</sequence>
<protein>
    <submittedName>
        <fullName evidence="2">Uncharacterized protein</fullName>
    </submittedName>
</protein>
<proteinExistence type="predicted"/>
<dbReference type="AlphaFoldDB" id="A0A6G1JLX9"/>
<name>A0A6G1JLX9_9PLEO</name>
<dbReference type="EMBL" id="MU005569">
    <property type="protein sequence ID" value="KAF2691572.1"/>
    <property type="molecule type" value="Genomic_DNA"/>
</dbReference>
<evidence type="ECO:0000256" key="1">
    <source>
        <dbReference type="SAM" id="MobiDB-lite"/>
    </source>
</evidence>
<evidence type="ECO:0000313" key="3">
    <source>
        <dbReference type="Proteomes" id="UP000799291"/>
    </source>
</evidence>
<dbReference type="OrthoDB" id="3789817at2759"/>